<feature type="binding site" evidence="12">
    <location>
        <position position="325"/>
    </location>
    <ligand>
        <name>UDP-N-acetyl-alpha-D-glucosamine</name>
        <dbReference type="ChEBI" id="CHEBI:57705"/>
    </ligand>
</feature>
<evidence type="ECO:0000313" key="15">
    <source>
        <dbReference type="Proteomes" id="UP000033869"/>
    </source>
</evidence>
<comment type="function">
    <text evidence="12">Cell wall formation. Adds enolpyruvyl to UDP-N-acetylglucosamine.</text>
</comment>
<dbReference type="Pfam" id="PF00275">
    <property type="entry name" value="EPSP_synthase"/>
    <property type="match status" value="1"/>
</dbReference>
<evidence type="ECO:0000256" key="3">
    <source>
        <dbReference type="ARBA" id="ARBA00022490"/>
    </source>
</evidence>
<keyword evidence="6 12" id="KW-0133">Cell shape</keyword>
<evidence type="ECO:0000256" key="8">
    <source>
        <dbReference type="ARBA" id="ARBA00023306"/>
    </source>
</evidence>
<sequence>MQKLIIEGPNKLKGEVEVSGSKNAALELIPASLLANSPSTIRNVPNILDIRNLLAIIEDLGGKVSFKENVVNIDPTLINSYKPSRKLMGRLRASIMLTIPLLMKFGKVEIPFPGGCNLGKRSLDEHFNAFRSLGIKVKEVNSHYKISTEGIMGTTLNLNFSVTGTANALIAAVLAEGTTIIKLASAEPETLNLIEFLNKMGAKIKWLEGHILEIKGVKKLHGTEIKTIPDRIEAGTFALAAIATHGDVIVKNFVPHHNDAFLFKLREINAKFELGKNFIHIKKGTALKPTKIRTNCYPGFPTDLQAPFAVVLTQAEGISEIFETIYDGRLNYLYELEKMGAKIAIENSNLATIYGPTPLFGTDIDTLDLRAGATLIIASILGQGESQINGAEIIDRGYENIEEKFRKLGARITRVESEGAKNLF</sequence>
<protein>
    <recommendedName>
        <fullName evidence="12">UDP-N-acetylglucosamine 1-carboxyvinyltransferase</fullName>
        <ecNumber evidence="12">2.5.1.7</ecNumber>
    </recommendedName>
    <alternativeName>
        <fullName evidence="12">Enoylpyruvate transferase</fullName>
    </alternativeName>
    <alternativeName>
        <fullName evidence="12">UDP-N-acetylglucosamine enolpyruvyl transferase</fullName>
        <shortName evidence="12">EPT</shortName>
    </alternativeName>
</protein>
<dbReference type="PANTHER" id="PTHR43783:SF1">
    <property type="entry name" value="UDP-N-ACETYLGLUCOSAMINE 1-CARBOXYVINYLTRANSFERASE"/>
    <property type="match status" value="1"/>
</dbReference>
<evidence type="ECO:0000256" key="1">
    <source>
        <dbReference type="ARBA" id="ARBA00004496"/>
    </source>
</evidence>
<dbReference type="NCBIfam" id="NF006873">
    <property type="entry name" value="PRK09369.1"/>
    <property type="match status" value="1"/>
</dbReference>
<gene>
    <name evidence="12" type="primary">murA</name>
    <name evidence="14" type="ORF">UU65_C0001G0164</name>
</gene>
<organism evidence="14 15">
    <name type="scientific">candidate division CPR2 bacterium GW2011_GWC1_41_48</name>
    <dbReference type="NCBI Taxonomy" id="1618344"/>
    <lineage>
        <taxon>Bacteria</taxon>
        <taxon>Bacteria division CPR2</taxon>
    </lineage>
</organism>
<evidence type="ECO:0000256" key="12">
    <source>
        <dbReference type="HAMAP-Rule" id="MF_00111"/>
    </source>
</evidence>
<dbReference type="AlphaFoldDB" id="A0A0G0W9T1"/>
<keyword evidence="8 12" id="KW-0131">Cell cycle</keyword>
<evidence type="ECO:0000256" key="7">
    <source>
        <dbReference type="ARBA" id="ARBA00022984"/>
    </source>
</evidence>
<keyword evidence="3 12" id="KW-0963">Cytoplasm</keyword>
<dbReference type="GO" id="GO:0009252">
    <property type="term" value="P:peptidoglycan biosynthetic process"/>
    <property type="evidence" value="ECO:0007669"/>
    <property type="project" value="UniProtKB-UniRule"/>
</dbReference>
<dbReference type="InterPro" id="IPR036968">
    <property type="entry name" value="Enolpyruvate_Tfrase_sf"/>
</dbReference>
<dbReference type="GO" id="GO:0008760">
    <property type="term" value="F:UDP-N-acetylglucosamine 1-carboxyvinyltransferase activity"/>
    <property type="evidence" value="ECO:0007669"/>
    <property type="project" value="UniProtKB-UniRule"/>
</dbReference>
<evidence type="ECO:0000313" key="14">
    <source>
        <dbReference type="EMBL" id="KKS09759.1"/>
    </source>
</evidence>
<dbReference type="InterPro" id="IPR013792">
    <property type="entry name" value="RNA3'P_cycl/enolpyr_Trfase_a/b"/>
</dbReference>
<comment type="caution">
    <text evidence="12">Lacks conserved residue(s) required for the propagation of feature annotation.</text>
</comment>
<evidence type="ECO:0000256" key="9">
    <source>
        <dbReference type="ARBA" id="ARBA00023316"/>
    </source>
</evidence>
<feature type="binding site" evidence="12">
    <location>
        <position position="92"/>
    </location>
    <ligand>
        <name>UDP-N-acetyl-alpha-D-glucosamine</name>
        <dbReference type="ChEBI" id="CHEBI:57705"/>
    </ligand>
</feature>
<dbReference type="NCBIfam" id="TIGR01072">
    <property type="entry name" value="murA"/>
    <property type="match status" value="1"/>
</dbReference>
<keyword evidence="5 12" id="KW-0808">Transferase</keyword>
<accession>A0A0G0W9T1</accession>
<dbReference type="PATRIC" id="fig|1618344.3.peg.171"/>
<dbReference type="CDD" id="cd01555">
    <property type="entry name" value="UdpNAET"/>
    <property type="match status" value="1"/>
</dbReference>
<dbReference type="Gene3D" id="3.65.10.10">
    <property type="entry name" value="Enolpyruvate transferase domain"/>
    <property type="match status" value="2"/>
</dbReference>
<dbReference type="GO" id="GO:0051301">
    <property type="term" value="P:cell division"/>
    <property type="evidence" value="ECO:0007669"/>
    <property type="project" value="UniProtKB-KW"/>
</dbReference>
<evidence type="ECO:0000256" key="10">
    <source>
        <dbReference type="ARBA" id="ARBA00038367"/>
    </source>
</evidence>
<evidence type="ECO:0000256" key="4">
    <source>
        <dbReference type="ARBA" id="ARBA00022618"/>
    </source>
</evidence>
<keyword evidence="12" id="KW-0670">Pyruvate</keyword>
<dbReference type="EMBL" id="LCBL01000001">
    <property type="protein sequence ID" value="KKS09759.1"/>
    <property type="molecule type" value="Genomic_DNA"/>
</dbReference>
<dbReference type="InterPro" id="IPR005750">
    <property type="entry name" value="UDP_GlcNAc_COvinyl_MurA"/>
</dbReference>
<dbReference type="PANTHER" id="PTHR43783">
    <property type="entry name" value="UDP-N-ACETYLGLUCOSAMINE 1-CARBOXYVINYLTRANSFERASE"/>
    <property type="match status" value="1"/>
</dbReference>
<comment type="subcellular location">
    <subcellularLocation>
        <location evidence="1 12">Cytoplasm</location>
    </subcellularLocation>
</comment>
<dbReference type="UniPathway" id="UPA00219"/>
<comment type="similarity">
    <text evidence="10 12">Belongs to the EPSP synthase family. MurA subfamily.</text>
</comment>
<comment type="pathway">
    <text evidence="2 12">Cell wall biogenesis; peptidoglycan biosynthesis.</text>
</comment>
<evidence type="ECO:0000256" key="2">
    <source>
        <dbReference type="ARBA" id="ARBA00004752"/>
    </source>
</evidence>
<feature type="binding site" evidence="12">
    <location>
        <position position="303"/>
    </location>
    <ligand>
        <name>UDP-N-acetyl-alpha-D-glucosamine</name>
        <dbReference type="ChEBI" id="CHEBI:57705"/>
    </ligand>
</feature>
<keyword evidence="4 12" id="KW-0132">Cell division</keyword>
<dbReference type="GO" id="GO:0005737">
    <property type="term" value="C:cytoplasm"/>
    <property type="evidence" value="ECO:0007669"/>
    <property type="project" value="UniProtKB-SubCell"/>
</dbReference>
<dbReference type="GO" id="GO:0008360">
    <property type="term" value="P:regulation of cell shape"/>
    <property type="evidence" value="ECO:0007669"/>
    <property type="project" value="UniProtKB-KW"/>
</dbReference>
<dbReference type="Proteomes" id="UP000033869">
    <property type="component" value="Unassembled WGS sequence"/>
</dbReference>
<keyword evidence="7 12" id="KW-0573">Peptidoglycan synthesis</keyword>
<feature type="domain" description="Enolpyruvate transferase" evidence="13">
    <location>
        <begin position="7"/>
        <end position="404"/>
    </location>
</feature>
<name>A0A0G0W9T1_UNCC2</name>
<comment type="caution">
    <text evidence="14">The sequence shown here is derived from an EMBL/GenBank/DDBJ whole genome shotgun (WGS) entry which is preliminary data.</text>
</comment>
<comment type="catalytic activity">
    <reaction evidence="11 12">
        <text>phosphoenolpyruvate + UDP-N-acetyl-alpha-D-glucosamine = UDP-N-acetyl-3-O-(1-carboxyvinyl)-alpha-D-glucosamine + phosphate</text>
        <dbReference type="Rhea" id="RHEA:18681"/>
        <dbReference type="ChEBI" id="CHEBI:43474"/>
        <dbReference type="ChEBI" id="CHEBI:57705"/>
        <dbReference type="ChEBI" id="CHEBI:58702"/>
        <dbReference type="ChEBI" id="CHEBI:68483"/>
        <dbReference type="EC" id="2.5.1.7"/>
    </reaction>
</comment>
<dbReference type="SUPFAM" id="SSF55205">
    <property type="entry name" value="EPT/RTPC-like"/>
    <property type="match status" value="1"/>
</dbReference>
<dbReference type="HAMAP" id="MF_00111">
    <property type="entry name" value="MurA"/>
    <property type="match status" value="1"/>
</dbReference>
<evidence type="ECO:0000256" key="6">
    <source>
        <dbReference type="ARBA" id="ARBA00022960"/>
    </source>
</evidence>
<evidence type="ECO:0000259" key="13">
    <source>
        <dbReference type="Pfam" id="PF00275"/>
    </source>
</evidence>
<feature type="binding site" evidence="12">
    <location>
        <begin position="22"/>
        <end position="23"/>
    </location>
    <ligand>
        <name>phosphoenolpyruvate</name>
        <dbReference type="ChEBI" id="CHEBI:58702"/>
    </ligand>
</feature>
<reference evidence="14 15" key="1">
    <citation type="journal article" date="2015" name="Nature">
        <title>rRNA introns, odd ribosomes, and small enigmatic genomes across a large radiation of phyla.</title>
        <authorList>
            <person name="Brown C.T."/>
            <person name="Hug L.A."/>
            <person name="Thomas B.C."/>
            <person name="Sharon I."/>
            <person name="Castelle C.J."/>
            <person name="Singh A."/>
            <person name="Wilkins M.J."/>
            <person name="Williams K.H."/>
            <person name="Banfield J.F."/>
        </authorList>
    </citation>
    <scope>NUCLEOTIDE SEQUENCE [LARGE SCALE GENOMIC DNA]</scope>
</reference>
<dbReference type="GO" id="GO:0071555">
    <property type="term" value="P:cell wall organization"/>
    <property type="evidence" value="ECO:0007669"/>
    <property type="project" value="UniProtKB-KW"/>
</dbReference>
<feature type="active site" description="Proton donor" evidence="12">
    <location>
        <position position="116"/>
    </location>
</feature>
<proteinExistence type="inferred from homology"/>
<dbReference type="InterPro" id="IPR050068">
    <property type="entry name" value="MurA_subfamily"/>
</dbReference>
<dbReference type="EC" id="2.5.1.7" evidence="12"/>
<feature type="modified residue" description="2-(S-cysteinyl)pyruvic acid O-phosphothioketal" evidence="12">
    <location>
        <position position="116"/>
    </location>
</feature>
<dbReference type="GO" id="GO:0019277">
    <property type="term" value="P:UDP-N-acetylgalactosamine biosynthetic process"/>
    <property type="evidence" value="ECO:0007669"/>
    <property type="project" value="InterPro"/>
</dbReference>
<evidence type="ECO:0000256" key="11">
    <source>
        <dbReference type="ARBA" id="ARBA00047527"/>
    </source>
</evidence>
<keyword evidence="9 12" id="KW-0961">Cell wall biogenesis/degradation</keyword>
<dbReference type="InterPro" id="IPR001986">
    <property type="entry name" value="Enolpyruvate_Tfrase_dom"/>
</dbReference>
<evidence type="ECO:0000256" key="5">
    <source>
        <dbReference type="ARBA" id="ARBA00022679"/>
    </source>
</evidence>